<evidence type="ECO:0000256" key="1">
    <source>
        <dbReference type="ARBA" id="ARBA00023015"/>
    </source>
</evidence>
<dbReference type="GO" id="GO:0003700">
    <property type="term" value="F:DNA-binding transcription factor activity"/>
    <property type="evidence" value="ECO:0007669"/>
    <property type="project" value="TreeGrafter"/>
</dbReference>
<dbReference type="InterPro" id="IPR004111">
    <property type="entry name" value="Repressor_TetR_C"/>
</dbReference>
<reference evidence="6 7" key="1">
    <citation type="submission" date="2020-08" db="EMBL/GenBank/DDBJ databases">
        <title>Genomic Encyclopedia of Type Strains, Phase III (KMG-III): the genomes of soil and plant-associated and newly described type strains.</title>
        <authorList>
            <person name="Whitman W."/>
        </authorList>
    </citation>
    <scope>NUCLEOTIDE SEQUENCE [LARGE SCALE GENOMIC DNA]</scope>
    <source>
        <strain evidence="6 7">CECT 5862</strain>
    </source>
</reference>
<dbReference type="InterPro" id="IPR001647">
    <property type="entry name" value="HTH_TetR"/>
</dbReference>
<feature type="DNA-binding region" description="H-T-H motif" evidence="4">
    <location>
        <begin position="59"/>
        <end position="78"/>
    </location>
</feature>
<evidence type="ECO:0000313" key="6">
    <source>
        <dbReference type="EMBL" id="MBB3109733.1"/>
    </source>
</evidence>
<dbReference type="InterPro" id="IPR050109">
    <property type="entry name" value="HTH-type_TetR-like_transc_reg"/>
</dbReference>
<comment type="caution">
    <text evidence="6">The sequence shown here is derived from an EMBL/GenBank/DDBJ whole genome shotgun (WGS) entry which is preliminary data.</text>
</comment>
<protein>
    <submittedName>
        <fullName evidence="6">AcrR family transcriptional regulator</fullName>
    </submittedName>
</protein>
<gene>
    <name evidence="6" type="ORF">FHS18_001796</name>
</gene>
<proteinExistence type="predicted"/>
<evidence type="ECO:0000256" key="2">
    <source>
        <dbReference type="ARBA" id="ARBA00023125"/>
    </source>
</evidence>
<dbReference type="Gene3D" id="1.10.357.10">
    <property type="entry name" value="Tetracycline Repressor, domain 2"/>
    <property type="match status" value="1"/>
</dbReference>
<dbReference type="PANTHER" id="PTHR30055">
    <property type="entry name" value="HTH-TYPE TRANSCRIPTIONAL REGULATOR RUTR"/>
    <property type="match status" value="1"/>
</dbReference>
<keyword evidence="7" id="KW-1185">Reference proteome</keyword>
<keyword evidence="2 4" id="KW-0238">DNA-binding</keyword>
<feature type="domain" description="HTH tetR-type" evidence="5">
    <location>
        <begin position="36"/>
        <end position="96"/>
    </location>
</feature>
<name>A0A7W5AVZ9_9BACL</name>
<sequence length="265" mass="29316">MSKKDNNEHDPFSSLPPGIALSWGLGKESQRGPKRELTIPQIVAAAVAIADRDGLAAVSMSRVAASLGFTAMSLYRYIPSKEDLLILMQDAICDIPLPEKASYADWRALLRDFAKANKQVFRDHPWFCDVPISGVPITPNNLRFVDWGLSALQHSGLNEAEQISIILLLSSYARSFGILERDFDRAMQAGASPDQFTGQGFTAALQQLVTAERYPHLYPLIMSGVYTGEGHQDDILDDDFEFGIERILDGIEHYLDTKRKGGQSS</sequence>
<dbReference type="EMBL" id="JACHXK010000003">
    <property type="protein sequence ID" value="MBB3109733.1"/>
    <property type="molecule type" value="Genomic_DNA"/>
</dbReference>
<evidence type="ECO:0000313" key="7">
    <source>
        <dbReference type="Proteomes" id="UP000570361"/>
    </source>
</evidence>
<keyword evidence="3" id="KW-0804">Transcription</keyword>
<evidence type="ECO:0000259" key="5">
    <source>
        <dbReference type="PROSITE" id="PS50977"/>
    </source>
</evidence>
<evidence type="ECO:0000256" key="3">
    <source>
        <dbReference type="ARBA" id="ARBA00023163"/>
    </source>
</evidence>
<dbReference type="RefSeq" id="WP_183599102.1">
    <property type="nucleotide sequence ID" value="NZ_JACHXK010000003.1"/>
</dbReference>
<evidence type="ECO:0000256" key="4">
    <source>
        <dbReference type="PROSITE-ProRule" id="PRU00335"/>
    </source>
</evidence>
<dbReference type="SUPFAM" id="SSF46689">
    <property type="entry name" value="Homeodomain-like"/>
    <property type="match status" value="1"/>
</dbReference>
<dbReference type="InterPro" id="IPR036271">
    <property type="entry name" value="Tet_transcr_reg_TetR-rel_C_sf"/>
</dbReference>
<dbReference type="InterPro" id="IPR009057">
    <property type="entry name" value="Homeodomain-like_sf"/>
</dbReference>
<dbReference type="Gene3D" id="1.10.10.60">
    <property type="entry name" value="Homeodomain-like"/>
    <property type="match status" value="1"/>
</dbReference>
<organism evidence="6 7">
    <name type="scientific">Paenibacillus phyllosphaerae</name>
    <dbReference type="NCBI Taxonomy" id="274593"/>
    <lineage>
        <taxon>Bacteria</taxon>
        <taxon>Bacillati</taxon>
        <taxon>Bacillota</taxon>
        <taxon>Bacilli</taxon>
        <taxon>Bacillales</taxon>
        <taxon>Paenibacillaceae</taxon>
        <taxon>Paenibacillus</taxon>
    </lineage>
</organism>
<dbReference type="Pfam" id="PF02909">
    <property type="entry name" value="TetR_C_1"/>
    <property type="match status" value="1"/>
</dbReference>
<dbReference type="PANTHER" id="PTHR30055:SF151">
    <property type="entry name" value="TRANSCRIPTIONAL REGULATORY PROTEIN"/>
    <property type="match status" value="1"/>
</dbReference>
<accession>A0A7W5AVZ9</accession>
<keyword evidence="1" id="KW-0805">Transcription regulation</keyword>
<dbReference type="Pfam" id="PF00440">
    <property type="entry name" value="TetR_N"/>
    <property type="match status" value="1"/>
</dbReference>
<dbReference type="SUPFAM" id="SSF48498">
    <property type="entry name" value="Tetracyclin repressor-like, C-terminal domain"/>
    <property type="match status" value="1"/>
</dbReference>
<dbReference type="GO" id="GO:0000976">
    <property type="term" value="F:transcription cis-regulatory region binding"/>
    <property type="evidence" value="ECO:0007669"/>
    <property type="project" value="TreeGrafter"/>
</dbReference>
<dbReference type="GO" id="GO:0045892">
    <property type="term" value="P:negative regulation of DNA-templated transcription"/>
    <property type="evidence" value="ECO:0007669"/>
    <property type="project" value="InterPro"/>
</dbReference>
<dbReference type="Proteomes" id="UP000570361">
    <property type="component" value="Unassembled WGS sequence"/>
</dbReference>
<dbReference type="PROSITE" id="PS50977">
    <property type="entry name" value="HTH_TETR_2"/>
    <property type="match status" value="1"/>
</dbReference>
<dbReference type="AlphaFoldDB" id="A0A7W5AVZ9"/>